<dbReference type="Gene3D" id="3.40.50.10860">
    <property type="entry name" value="Leucine Dehydrogenase, chain A, domain 1"/>
    <property type="match status" value="1"/>
</dbReference>
<gene>
    <name evidence="8" type="ORF">C7380_10396</name>
</gene>
<dbReference type="EC" id="1.1.1.25" evidence="2"/>
<comment type="catalytic activity">
    <reaction evidence="4">
        <text>shikimate + NADP(+) = 3-dehydroshikimate + NADPH + H(+)</text>
        <dbReference type="Rhea" id="RHEA:17737"/>
        <dbReference type="ChEBI" id="CHEBI:15378"/>
        <dbReference type="ChEBI" id="CHEBI:16630"/>
        <dbReference type="ChEBI" id="CHEBI:36208"/>
        <dbReference type="ChEBI" id="CHEBI:57783"/>
        <dbReference type="ChEBI" id="CHEBI:58349"/>
        <dbReference type="EC" id="1.1.1.25"/>
    </reaction>
</comment>
<keyword evidence="5" id="KW-0472">Membrane</keyword>
<evidence type="ECO:0000256" key="5">
    <source>
        <dbReference type="SAM" id="Phobius"/>
    </source>
</evidence>
<dbReference type="GO" id="GO:0050661">
    <property type="term" value="F:NADP binding"/>
    <property type="evidence" value="ECO:0007669"/>
    <property type="project" value="TreeGrafter"/>
</dbReference>
<comment type="caution">
    <text evidence="8">The sequence shown here is derived from an EMBL/GenBank/DDBJ whole genome shotgun (WGS) entry which is preliminary data.</text>
</comment>
<protein>
    <recommendedName>
        <fullName evidence="2">shikimate dehydrogenase (NADP(+))</fullName>
        <ecNumber evidence="2">1.1.1.25</ecNumber>
    </recommendedName>
</protein>
<organism evidence="8 9">
    <name type="scientific">Oceanotoga teriensis</name>
    <dbReference type="NCBI Taxonomy" id="515440"/>
    <lineage>
        <taxon>Bacteria</taxon>
        <taxon>Thermotogati</taxon>
        <taxon>Thermotogota</taxon>
        <taxon>Thermotogae</taxon>
        <taxon>Petrotogales</taxon>
        <taxon>Petrotogaceae</taxon>
        <taxon>Oceanotoga</taxon>
    </lineage>
</organism>
<dbReference type="GO" id="GO:0009073">
    <property type="term" value="P:aromatic amino acid family biosynthetic process"/>
    <property type="evidence" value="ECO:0007669"/>
    <property type="project" value="UniProtKB-KW"/>
</dbReference>
<dbReference type="InterPro" id="IPR022893">
    <property type="entry name" value="Shikimate_DH_fam"/>
</dbReference>
<dbReference type="Pfam" id="PF01488">
    <property type="entry name" value="Shikimate_DH"/>
    <property type="match status" value="1"/>
</dbReference>
<dbReference type="Gene3D" id="3.40.50.720">
    <property type="entry name" value="NAD(P)-binding Rossmann-like Domain"/>
    <property type="match status" value="1"/>
</dbReference>
<dbReference type="GO" id="GO:0019632">
    <property type="term" value="P:shikimate metabolic process"/>
    <property type="evidence" value="ECO:0007669"/>
    <property type="project" value="TreeGrafter"/>
</dbReference>
<evidence type="ECO:0000256" key="2">
    <source>
        <dbReference type="ARBA" id="ARBA00012962"/>
    </source>
</evidence>
<accession>A0AA45C8C8</accession>
<feature type="domain" description="Quinate/shikimate 5-dehydrogenase/glutamyl-tRNA reductase" evidence="6">
    <location>
        <begin position="113"/>
        <end position="189"/>
    </location>
</feature>
<evidence type="ECO:0000313" key="8">
    <source>
        <dbReference type="EMBL" id="PWJ95918.1"/>
    </source>
</evidence>
<reference evidence="8 9" key="1">
    <citation type="submission" date="2018-05" db="EMBL/GenBank/DDBJ databases">
        <title>Genomic Encyclopedia of Type Strains, Phase IV (KMG-IV): sequencing the most valuable type-strain genomes for metagenomic binning, comparative biology and taxonomic classification.</title>
        <authorList>
            <person name="Goeker M."/>
        </authorList>
    </citation>
    <scope>NUCLEOTIDE SEQUENCE [LARGE SCALE GENOMIC DNA]</scope>
    <source>
        <strain evidence="8 9">DSM 24906</strain>
    </source>
</reference>
<dbReference type="RefSeq" id="WP_109604035.1">
    <property type="nucleotide sequence ID" value="NZ_QGGI01000003.1"/>
</dbReference>
<dbReference type="InterPro" id="IPR013708">
    <property type="entry name" value="Shikimate_DH-bd_N"/>
</dbReference>
<evidence type="ECO:0000259" key="6">
    <source>
        <dbReference type="Pfam" id="PF01488"/>
    </source>
</evidence>
<proteinExistence type="predicted"/>
<dbReference type="Proteomes" id="UP000245921">
    <property type="component" value="Unassembled WGS sequence"/>
</dbReference>
<evidence type="ECO:0000313" key="9">
    <source>
        <dbReference type="Proteomes" id="UP000245921"/>
    </source>
</evidence>
<dbReference type="PANTHER" id="PTHR21089">
    <property type="entry name" value="SHIKIMATE DEHYDROGENASE"/>
    <property type="match status" value="1"/>
</dbReference>
<dbReference type="GO" id="GO:0009423">
    <property type="term" value="P:chorismate biosynthetic process"/>
    <property type="evidence" value="ECO:0007669"/>
    <property type="project" value="TreeGrafter"/>
</dbReference>
<dbReference type="GO" id="GO:0004764">
    <property type="term" value="F:shikimate 3-dehydrogenase (NADP+) activity"/>
    <property type="evidence" value="ECO:0007669"/>
    <property type="project" value="UniProtKB-EC"/>
</dbReference>
<dbReference type="InterPro" id="IPR036291">
    <property type="entry name" value="NAD(P)-bd_dom_sf"/>
</dbReference>
<evidence type="ECO:0000256" key="3">
    <source>
        <dbReference type="ARBA" id="ARBA00023141"/>
    </source>
</evidence>
<dbReference type="InterPro" id="IPR006151">
    <property type="entry name" value="Shikm_DH/Glu-tRNA_Rdtase"/>
</dbReference>
<keyword evidence="3" id="KW-0057">Aromatic amino acid biosynthesis</keyword>
<keyword evidence="9" id="KW-1185">Reference proteome</keyword>
<keyword evidence="5" id="KW-1133">Transmembrane helix</keyword>
<sequence>MIKIKNKYKYALIQYPKKQSISYKILNEYFKIMNFDCEYFDLSLSKDIFERYIAKILNKSEGLNITVPYKEKIIDYIDPDQDVKNIKACNLVYKNKGYNTDWIGFYETIKDFDFKDKNILILGAGGAAKAIIYALYKKGIKNIDLINRTYSNSCILKEDMKQFIDINTYKKEKINEIILKNNFLINCTSVGMYDQRFEFNYNLLSKYSFIYDIVYKDTELIKYANNKKINNKNGFDMWKNQAIENLKIWKIYDNKFEGVIKCLKT</sequence>
<dbReference type="CDD" id="cd01065">
    <property type="entry name" value="NAD_bind_Shikimate_DH"/>
    <property type="match status" value="1"/>
</dbReference>
<dbReference type="InterPro" id="IPR046346">
    <property type="entry name" value="Aminoacid_DH-like_N_sf"/>
</dbReference>
<dbReference type="SUPFAM" id="SSF53223">
    <property type="entry name" value="Aminoacid dehydrogenase-like, N-terminal domain"/>
    <property type="match status" value="1"/>
</dbReference>
<evidence type="ECO:0000256" key="4">
    <source>
        <dbReference type="ARBA" id="ARBA00049442"/>
    </source>
</evidence>
<keyword evidence="3" id="KW-0028">Amino-acid biosynthesis</keyword>
<dbReference type="SUPFAM" id="SSF51735">
    <property type="entry name" value="NAD(P)-binding Rossmann-fold domains"/>
    <property type="match status" value="1"/>
</dbReference>
<comment type="pathway">
    <text evidence="1">Metabolic intermediate biosynthesis; chorismate biosynthesis; chorismate from D-erythrose 4-phosphate and phosphoenolpyruvate: step 4/7.</text>
</comment>
<dbReference type="AlphaFoldDB" id="A0AA45C8C8"/>
<dbReference type="EMBL" id="QGGI01000003">
    <property type="protein sequence ID" value="PWJ95918.1"/>
    <property type="molecule type" value="Genomic_DNA"/>
</dbReference>
<keyword evidence="5" id="KW-0812">Transmembrane</keyword>
<dbReference type="GO" id="GO:0005829">
    <property type="term" value="C:cytosol"/>
    <property type="evidence" value="ECO:0007669"/>
    <property type="project" value="TreeGrafter"/>
</dbReference>
<dbReference type="PANTHER" id="PTHR21089:SF1">
    <property type="entry name" value="BIFUNCTIONAL 3-DEHYDROQUINATE DEHYDRATASE_SHIKIMATE DEHYDROGENASE, CHLOROPLASTIC"/>
    <property type="match status" value="1"/>
</dbReference>
<dbReference type="Pfam" id="PF08501">
    <property type="entry name" value="Shikimate_dh_N"/>
    <property type="match status" value="1"/>
</dbReference>
<feature type="transmembrane region" description="Helical" evidence="5">
    <location>
        <begin position="119"/>
        <end position="136"/>
    </location>
</feature>
<feature type="domain" description="Shikimate dehydrogenase substrate binding N-terminal" evidence="7">
    <location>
        <begin position="13"/>
        <end position="92"/>
    </location>
</feature>
<evidence type="ECO:0000256" key="1">
    <source>
        <dbReference type="ARBA" id="ARBA00004871"/>
    </source>
</evidence>
<name>A0AA45C8C8_9BACT</name>
<evidence type="ECO:0000259" key="7">
    <source>
        <dbReference type="Pfam" id="PF08501"/>
    </source>
</evidence>